<comment type="similarity">
    <text evidence="2">Belongs to the glycosyl hydrolase 88 family.</text>
</comment>
<keyword evidence="4" id="KW-1185">Reference proteome</keyword>
<accession>A0A6A5VWH1</accession>
<dbReference type="InterPro" id="IPR012341">
    <property type="entry name" value="6hp_glycosidase-like_sf"/>
</dbReference>
<dbReference type="AlphaFoldDB" id="A0A6A5VWH1"/>
<dbReference type="InterPro" id="IPR008928">
    <property type="entry name" value="6-hairpin_glycosidase_sf"/>
</dbReference>
<dbReference type="FunFam" id="1.50.10.10:FF:000048">
    <property type="entry name" value="Unsaturated chondroitin disaccharide hydrolase"/>
    <property type="match status" value="1"/>
</dbReference>
<evidence type="ECO:0000313" key="3">
    <source>
        <dbReference type="EMBL" id="KAF1977547.1"/>
    </source>
</evidence>
<dbReference type="Proteomes" id="UP000800036">
    <property type="component" value="Unassembled WGS sequence"/>
</dbReference>
<dbReference type="OrthoDB" id="2317065at2759"/>
<keyword evidence="3" id="KW-0326">Glycosidase</keyword>
<dbReference type="SUPFAM" id="SSF48208">
    <property type="entry name" value="Six-hairpin glycosidases"/>
    <property type="match status" value="1"/>
</dbReference>
<gene>
    <name evidence="3" type="ORF">BU23DRAFT_660039</name>
</gene>
<dbReference type="GO" id="GO:0000272">
    <property type="term" value="P:polysaccharide catabolic process"/>
    <property type="evidence" value="ECO:0007669"/>
    <property type="project" value="TreeGrafter"/>
</dbReference>
<keyword evidence="1" id="KW-0378">Hydrolase</keyword>
<evidence type="ECO:0000256" key="1">
    <source>
        <dbReference type="ARBA" id="ARBA00022801"/>
    </source>
</evidence>
<dbReference type="GO" id="GO:0052757">
    <property type="term" value="F:chondroitin hydrolase activity"/>
    <property type="evidence" value="ECO:0007669"/>
    <property type="project" value="TreeGrafter"/>
</dbReference>
<proteinExistence type="inferred from homology"/>
<dbReference type="PANTHER" id="PTHR36845:SF1">
    <property type="entry name" value="HYDROLASE, PUTATIVE (AFU_ORTHOLOGUE AFUA_7G05090)-RELATED"/>
    <property type="match status" value="1"/>
</dbReference>
<dbReference type="EMBL" id="ML976663">
    <property type="protein sequence ID" value="KAF1977547.1"/>
    <property type="molecule type" value="Genomic_DNA"/>
</dbReference>
<organism evidence="3 4">
    <name type="scientific">Bimuria novae-zelandiae CBS 107.79</name>
    <dbReference type="NCBI Taxonomy" id="1447943"/>
    <lineage>
        <taxon>Eukaryota</taxon>
        <taxon>Fungi</taxon>
        <taxon>Dikarya</taxon>
        <taxon>Ascomycota</taxon>
        <taxon>Pezizomycotina</taxon>
        <taxon>Dothideomycetes</taxon>
        <taxon>Pleosporomycetidae</taxon>
        <taxon>Pleosporales</taxon>
        <taxon>Massarineae</taxon>
        <taxon>Didymosphaeriaceae</taxon>
        <taxon>Bimuria</taxon>
    </lineage>
</organism>
<name>A0A6A5VWH1_9PLEO</name>
<sequence length="502" mass="56895">MTFAGREKVPLRELAELGRRGKGDPGPIHVIRGEFRRDYPARCAAQLSKLRAKGIDLSEVYSENVLAKIVQVAQKGLKQQAPLASYPHTVAQTGPEAGRYEYREADFWTCGFFPGCIYTLIERSIRYPRAITVPSHPPYQLKDQLLKLGRHWSVAINQMSARTDTHDMGFIVQPALQKDYELTGSAESLESVVKAAYALASRWDERVKAIRSWDVAINDRYSIVNMEENFLVIIDSMCNLDLLYWVGYMQQDERLIQIATQHADTIIHEILRPDHSSYHLVNFSPKTGKPQAKMTNQGHKDDSTWSRGQAWSIMGFAQTYSWTKDTKYLYTAIECAKYFLRRCEEGRGKWHHPLVPAWDFDAPQENEKGPLRDVSAGVITANGLLMIHEALQALPSEEAKNLLDSDPDFLEVALKIVDETLDMALDRDFASIKTPVKQKAVNGNGVANTPLTVQKSGFEAILRHSTANHNEHAHKPYWDHGLVYADYYLLEFGNKLLRAGYV</sequence>
<dbReference type="Gene3D" id="1.50.10.10">
    <property type="match status" value="1"/>
</dbReference>
<evidence type="ECO:0000256" key="2">
    <source>
        <dbReference type="ARBA" id="ARBA00038358"/>
    </source>
</evidence>
<protein>
    <submittedName>
        <fullName evidence="3">Six-hairpin glycosidase</fullName>
    </submittedName>
</protein>
<dbReference type="InterPro" id="IPR052369">
    <property type="entry name" value="UG_Glycosaminoglycan_Hydrolase"/>
</dbReference>
<dbReference type="PANTHER" id="PTHR36845">
    <property type="entry name" value="HYDROLASE, PUTATIVE (AFU_ORTHOLOGUE AFUA_7G05090)-RELATED"/>
    <property type="match status" value="1"/>
</dbReference>
<reference evidence="3" key="1">
    <citation type="journal article" date="2020" name="Stud. Mycol.">
        <title>101 Dothideomycetes genomes: a test case for predicting lifestyles and emergence of pathogens.</title>
        <authorList>
            <person name="Haridas S."/>
            <person name="Albert R."/>
            <person name="Binder M."/>
            <person name="Bloem J."/>
            <person name="Labutti K."/>
            <person name="Salamov A."/>
            <person name="Andreopoulos B."/>
            <person name="Baker S."/>
            <person name="Barry K."/>
            <person name="Bills G."/>
            <person name="Bluhm B."/>
            <person name="Cannon C."/>
            <person name="Castanera R."/>
            <person name="Culley D."/>
            <person name="Daum C."/>
            <person name="Ezra D."/>
            <person name="Gonzalez J."/>
            <person name="Henrissat B."/>
            <person name="Kuo A."/>
            <person name="Liang C."/>
            <person name="Lipzen A."/>
            <person name="Lutzoni F."/>
            <person name="Magnuson J."/>
            <person name="Mondo S."/>
            <person name="Nolan M."/>
            <person name="Ohm R."/>
            <person name="Pangilinan J."/>
            <person name="Park H.-J."/>
            <person name="Ramirez L."/>
            <person name="Alfaro M."/>
            <person name="Sun H."/>
            <person name="Tritt A."/>
            <person name="Yoshinaga Y."/>
            <person name="Zwiers L.-H."/>
            <person name="Turgeon B."/>
            <person name="Goodwin S."/>
            <person name="Spatafora J."/>
            <person name="Crous P."/>
            <person name="Grigoriev I."/>
        </authorList>
    </citation>
    <scope>NUCLEOTIDE SEQUENCE</scope>
    <source>
        <strain evidence="3">CBS 107.79</strain>
    </source>
</reference>
<evidence type="ECO:0000313" key="4">
    <source>
        <dbReference type="Proteomes" id="UP000800036"/>
    </source>
</evidence>